<dbReference type="Proteomes" id="UP001515100">
    <property type="component" value="Unassembled WGS sequence"/>
</dbReference>
<evidence type="ECO:0000313" key="2">
    <source>
        <dbReference type="Proteomes" id="UP001515100"/>
    </source>
</evidence>
<accession>A0A641AMG7</accession>
<keyword evidence="2" id="KW-1185">Reference proteome</keyword>
<evidence type="ECO:0000313" key="1">
    <source>
        <dbReference type="EMBL" id="KAA1378313.1"/>
    </source>
</evidence>
<gene>
    <name evidence="1" type="ORF">ESP62_008035</name>
</gene>
<organism evidence="1 2">
    <name type="scientific">Aeromicrobium fastidiosum</name>
    <dbReference type="NCBI Taxonomy" id="52699"/>
    <lineage>
        <taxon>Bacteria</taxon>
        <taxon>Bacillati</taxon>
        <taxon>Actinomycetota</taxon>
        <taxon>Actinomycetes</taxon>
        <taxon>Propionibacteriales</taxon>
        <taxon>Nocardioidaceae</taxon>
        <taxon>Aeromicrobium</taxon>
    </lineage>
</organism>
<name>A0A641AMG7_9ACTN</name>
<dbReference type="EMBL" id="SDPP02000002">
    <property type="protein sequence ID" value="KAA1378313.1"/>
    <property type="molecule type" value="Genomic_DNA"/>
</dbReference>
<proteinExistence type="predicted"/>
<protein>
    <submittedName>
        <fullName evidence="1">Uncharacterized protein</fullName>
    </submittedName>
</protein>
<dbReference type="RefSeq" id="WP_129182909.1">
    <property type="nucleotide sequence ID" value="NZ_JAGIOG010000001.1"/>
</dbReference>
<dbReference type="AlphaFoldDB" id="A0A641AMG7"/>
<sequence>MQFPETDQFELYGQFRDHVGGSTPPVAVLRALYSLLPSGTDSIQHGFAQKFQDEMEVRWQLFALAGERIIIVDAAAALEDWTSSTADVEHELDSWLVPVSTINSLGVAATKSQTRDHDSGGKWITSYLLRMPWEEYRIPKGEIAYHPLVQKQLEEFTQALVSAMHA</sequence>
<comment type="caution">
    <text evidence="1">The sequence shown here is derived from an EMBL/GenBank/DDBJ whole genome shotgun (WGS) entry which is preliminary data.</text>
</comment>
<reference evidence="1" key="1">
    <citation type="submission" date="2019-09" db="EMBL/GenBank/DDBJ databases">
        <authorList>
            <person name="Li J."/>
        </authorList>
    </citation>
    <scope>NUCLEOTIDE SEQUENCE [LARGE SCALE GENOMIC DNA]</scope>
    <source>
        <strain evidence="1">NRBC 14897</strain>
    </source>
</reference>